<evidence type="ECO:0000313" key="2">
    <source>
        <dbReference type="EMBL" id="MBB6032356.1"/>
    </source>
</evidence>
<dbReference type="Proteomes" id="UP000548476">
    <property type="component" value="Unassembled WGS sequence"/>
</dbReference>
<dbReference type="SUPFAM" id="SSF52540">
    <property type="entry name" value="P-loop containing nucleoside triphosphate hydrolases"/>
    <property type="match status" value="1"/>
</dbReference>
<sequence>MGNNKFLSGVSSALIGFGGDRLTQSRAQRSFRRIWEQAADLLSARLEPLIDKEFRDLPANEVRAAVDAVRTTFDNAELTEADLFAQDLDAGYLERFLREQDPTRKERAGLSGAGGLYDLLLKQSCAYLIETVQALPIATSGSALAELLGRDRQILDELAKLLERVPIRRGEDDFELNYRQLVANRLDHVEFFGATLEESSRRYSLSVAYLNLTVSGDFRLPNRVTAPSGLARVDQVLASTDRLFIRGEAGLGKTTLLQWIAVQCVRQSFSGRLEPWNRMTPFFIPLRRHAAGSLPSPELFLDEVGRNIAAEMPRDWVHRRLRSGQAIVLIDGVDELADDRREEARTWLRSLVAAFPRARYVVTSRPAAAPPTWLGGEEFTVAELEPMSRADVPVFIGRWHDAMRDQSTRTSERQDLDECERQLKKAFGEHRHLRLLAGYPLLCALLCALNRDRGAELPKNRMELYDVALQMMLERRDSERRITGTLTLSRTDKKVLLRDLAYWLIRNDRASAPSERVRERIRKKLASMAQISADAETVYRLLLERSGLIREPVEGNTDFVHRSFQEFLAADQAVENDDIGVLIANAYTDIWSEVVVMAAGHASVRQREELLSGLLDRSDGDFHRDALRLVAAACMETSPELSPRLRHRVREATAALLPPKTMEAANVLARTGSFTLDLLARSTPIEENEVAATIRAAALIGDPAALSLIARFKKDTRNVVAMELFRAFEQFDPLEYTREVLVGSWHADTFLAVDDPDFIRILPMLKQLKHLSLAFAQTDAPIRLAFVSQMPALTEIDLVSGRFDLSPLTGLPASLTVRISPQVTVTARPGFGPTLVQLP</sequence>
<keyword evidence="3" id="KW-1185">Reference proteome</keyword>
<dbReference type="PANTHER" id="PTHR46844:SF1">
    <property type="entry name" value="SLR5058 PROTEIN"/>
    <property type="match status" value="1"/>
</dbReference>
<reference evidence="2 3" key="1">
    <citation type="submission" date="2020-08" db="EMBL/GenBank/DDBJ databases">
        <title>Genomic Encyclopedia of Type Strains, Phase IV (KMG-IV): sequencing the most valuable type-strain genomes for metagenomic binning, comparative biology and taxonomic classification.</title>
        <authorList>
            <person name="Goeker M."/>
        </authorList>
    </citation>
    <scope>NUCLEOTIDE SEQUENCE [LARGE SCALE GENOMIC DNA]</scope>
    <source>
        <strain evidence="2 3">YIM 65646</strain>
    </source>
</reference>
<accession>A0A841F813</accession>
<dbReference type="EMBL" id="JACHGT010000001">
    <property type="protein sequence ID" value="MBB6032356.1"/>
    <property type="molecule type" value="Genomic_DNA"/>
</dbReference>
<proteinExistence type="predicted"/>
<dbReference type="InterPro" id="IPR027417">
    <property type="entry name" value="P-loop_NTPase"/>
</dbReference>
<evidence type="ECO:0000313" key="3">
    <source>
        <dbReference type="Proteomes" id="UP000548476"/>
    </source>
</evidence>
<organism evidence="2 3">
    <name type="scientific">Phytomonospora endophytica</name>
    <dbReference type="NCBI Taxonomy" id="714109"/>
    <lineage>
        <taxon>Bacteria</taxon>
        <taxon>Bacillati</taxon>
        <taxon>Actinomycetota</taxon>
        <taxon>Actinomycetes</taxon>
        <taxon>Micromonosporales</taxon>
        <taxon>Micromonosporaceae</taxon>
        <taxon>Phytomonospora</taxon>
    </lineage>
</organism>
<dbReference type="Pfam" id="PF22733">
    <property type="entry name" value="NNH1"/>
    <property type="match status" value="1"/>
</dbReference>
<dbReference type="PROSITE" id="PS50837">
    <property type="entry name" value="NACHT"/>
    <property type="match status" value="1"/>
</dbReference>
<evidence type="ECO:0000259" key="1">
    <source>
        <dbReference type="PROSITE" id="PS50837"/>
    </source>
</evidence>
<dbReference type="Gene3D" id="3.40.50.300">
    <property type="entry name" value="P-loop containing nucleotide triphosphate hydrolases"/>
    <property type="match status" value="1"/>
</dbReference>
<dbReference type="PANTHER" id="PTHR46844">
    <property type="entry name" value="SLR5058 PROTEIN"/>
    <property type="match status" value="1"/>
</dbReference>
<dbReference type="InterPro" id="IPR007111">
    <property type="entry name" value="NACHT_NTPase"/>
</dbReference>
<dbReference type="AlphaFoldDB" id="A0A841F813"/>
<feature type="domain" description="NACHT" evidence="1">
    <location>
        <begin position="241"/>
        <end position="575"/>
    </location>
</feature>
<gene>
    <name evidence="2" type="ORF">HNR73_000198</name>
</gene>
<dbReference type="Pfam" id="PF05729">
    <property type="entry name" value="NACHT"/>
    <property type="match status" value="1"/>
</dbReference>
<dbReference type="InterPro" id="IPR054547">
    <property type="entry name" value="NNH1"/>
</dbReference>
<comment type="caution">
    <text evidence="2">The sequence shown here is derived from an EMBL/GenBank/DDBJ whole genome shotgun (WGS) entry which is preliminary data.</text>
</comment>
<protein>
    <recommendedName>
        <fullName evidence="1">NACHT domain-containing protein</fullName>
    </recommendedName>
</protein>
<name>A0A841F813_9ACTN</name>